<dbReference type="PANTHER" id="PTHR34653:SF1">
    <property type="entry name" value="FLAGELLAR HOOK-BASAL BODY COMPLEX PROTEIN FLIE"/>
    <property type="match status" value="1"/>
</dbReference>
<name>A0A0A5GPJ9_9BACI</name>
<organism evidence="7 8">
    <name type="scientific">Pontibacillus halophilus JSM 076056 = DSM 19796</name>
    <dbReference type="NCBI Taxonomy" id="1385510"/>
    <lineage>
        <taxon>Bacteria</taxon>
        <taxon>Bacillati</taxon>
        <taxon>Bacillota</taxon>
        <taxon>Bacilli</taxon>
        <taxon>Bacillales</taxon>
        <taxon>Bacillaceae</taxon>
        <taxon>Pontibacillus</taxon>
    </lineage>
</organism>
<keyword evidence="3 4" id="KW-0975">Bacterial flagellum</keyword>
<accession>A0A0A5GPJ9</accession>
<dbReference type="NCBIfam" id="TIGR00205">
    <property type="entry name" value="fliE"/>
    <property type="match status" value="1"/>
</dbReference>
<comment type="caution">
    <text evidence="7">The sequence shown here is derived from an EMBL/GenBank/DDBJ whole genome shotgun (WGS) entry which is preliminary data.</text>
</comment>
<evidence type="ECO:0000313" key="8">
    <source>
        <dbReference type="Proteomes" id="UP000030528"/>
    </source>
</evidence>
<keyword evidence="8" id="KW-1185">Reference proteome</keyword>
<dbReference type="EMBL" id="AVPE01000003">
    <property type="protein sequence ID" value="KGX93173.1"/>
    <property type="molecule type" value="Genomic_DNA"/>
</dbReference>
<dbReference type="InterPro" id="IPR001624">
    <property type="entry name" value="FliE"/>
</dbReference>
<comment type="subcellular location">
    <subcellularLocation>
        <location evidence="1 4">Bacterial flagellum basal body</location>
    </subcellularLocation>
</comment>
<reference evidence="7 8" key="1">
    <citation type="submission" date="2013-08" db="EMBL/GenBank/DDBJ databases">
        <authorList>
            <person name="Huang J."/>
            <person name="Wang G."/>
        </authorList>
    </citation>
    <scope>NUCLEOTIDE SEQUENCE [LARGE SCALE GENOMIC DNA]</scope>
    <source>
        <strain evidence="7 8">JSM 076056</strain>
    </source>
</reference>
<gene>
    <name evidence="4" type="primary">fliE</name>
    <name evidence="7" type="ORF">N781_12235</name>
</gene>
<dbReference type="GO" id="GO:0071973">
    <property type="term" value="P:bacterial-type flagellum-dependent cell motility"/>
    <property type="evidence" value="ECO:0007669"/>
    <property type="project" value="InterPro"/>
</dbReference>
<keyword evidence="7" id="KW-0966">Cell projection</keyword>
<keyword evidence="7" id="KW-0969">Cilium</keyword>
<evidence type="ECO:0000256" key="4">
    <source>
        <dbReference type="HAMAP-Rule" id="MF_00724"/>
    </source>
</evidence>
<dbReference type="AlphaFoldDB" id="A0A0A5GPJ9"/>
<feature type="region of interest" description="Disordered" evidence="6">
    <location>
        <begin position="1"/>
        <end position="24"/>
    </location>
</feature>
<dbReference type="GO" id="GO:0005198">
    <property type="term" value="F:structural molecule activity"/>
    <property type="evidence" value="ECO:0007669"/>
    <property type="project" value="UniProtKB-UniRule"/>
</dbReference>
<evidence type="ECO:0000313" key="7">
    <source>
        <dbReference type="EMBL" id="KGX93173.1"/>
    </source>
</evidence>
<evidence type="ECO:0000256" key="1">
    <source>
        <dbReference type="ARBA" id="ARBA00004117"/>
    </source>
</evidence>
<evidence type="ECO:0000256" key="2">
    <source>
        <dbReference type="ARBA" id="ARBA00009272"/>
    </source>
</evidence>
<dbReference type="Proteomes" id="UP000030528">
    <property type="component" value="Unassembled WGS sequence"/>
</dbReference>
<dbReference type="Pfam" id="PF02049">
    <property type="entry name" value="FliE"/>
    <property type="match status" value="1"/>
</dbReference>
<dbReference type="STRING" id="1385510.GCA_000425205_01322"/>
<dbReference type="PRINTS" id="PR01006">
    <property type="entry name" value="FLGHOOKFLIE"/>
</dbReference>
<protein>
    <recommendedName>
        <fullName evidence="4 5">Flagellar hook-basal body complex protein FliE</fullName>
    </recommendedName>
</protein>
<dbReference type="HAMAP" id="MF_00724">
    <property type="entry name" value="FliE"/>
    <property type="match status" value="1"/>
</dbReference>
<dbReference type="GO" id="GO:0009425">
    <property type="term" value="C:bacterial-type flagellum basal body"/>
    <property type="evidence" value="ECO:0007669"/>
    <property type="project" value="UniProtKB-SubCell"/>
</dbReference>
<evidence type="ECO:0000256" key="5">
    <source>
        <dbReference type="NCBIfam" id="TIGR00205"/>
    </source>
</evidence>
<evidence type="ECO:0000256" key="6">
    <source>
        <dbReference type="SAM" id="MobiDB-lite"/>
    </source>
</evidence>
<proteinExistence type="inferred from homology"/>
<evidence type="ECO:0000256" key="3">
    <source>
        <dbReference type="ARBA" id="ARBA00023143"/>
    </source>
</evidence>
<keyword evidence="7" id="KW-0282">Flagellum</keyword>
<dbReference type="PANTHER" id="PTHR34653">
    <property type="match status" value="1"/>
</dbReference>
<dbReference type="eggNOG" id="COG1677">
    <property type="taxonomic scope" value="Bacteria"/>
</dbReference>
<sequence length="99" mass="10663">MNGISQTAAVLSEQTGKTSNVTPAQAQQSFATSLKNAIESVNEVEHTSNMQTEALAKGEVDNLHDVMISAQKASITVQTAVQVQGKVLDAYREIMRMQI</sequence>
<dbReference type="GO" id="GO:0003774">
    <property type="term" value="F:cytoskeletal motor activity"/>
    <property type="evidence" value="ECO:0007669"/>
    <property type="project" value="InterPro"/>
</dbReference>
<comment type="similarity">
    <text evidence="2 4">Belongs to the FliE family.</text>
</comment>
<dbReference type="OrthoDB" id="9812413at2"/>